<reference evidence="9" key="1">
    <citation type="submission" date="2021-02" db="EMBL/GenBank/DDBJ databases">
        <authorList>
            <person name="Palmer J.M."/>
        </authorList>
    </citation>
    <scope>NUCLEOTIDE SEQUENCE</scope>
    <source>
        <strain evidence="9">SCRP23</strain>
    </source>
</reference>
<organism evidence="9 10">
    <name type="scientific">Phytophthora boehmeriae</name>
    <dbReference type="NCBI Taxonomy" id="109152"/>
    <lineage>
        <taxon>Eukaryota</taxon>
        <taxon>Sar</taxon>
        <taxon>Stramenopiles</taxon>
        <taxon>Oomycota</taxon>
        <taxon>Peronosporomycetes</taxon>
        <taxon>Peronosporales</taxon>
        <taxon>Peronosporaceae</taxon>
        <taxon>Phytophthora</taxon>
    </lineage>
</organism>
<dbReference type="CDD" id="cd00190">
    <property type="entry name" value="Tryp_SPc"/>
    <property type="match status" value="1"/>
</dbReference>
<evidence type="ECO:0000313" key="10">
    <source>
        <dbReference type="Proteomes" id="UP000693981"/>
    </source>
</evidence>
<feature type="domain" description="Peptidase S1" evidence="8">
    <location>
        <begin position="39"/>
        <end position="279"/>
    </location>
</feature>
<comment type="subcellular location">
    <subcellularLocation>
        <location evidence="1">Secreted</location>
    </subcellularLocation>
</comment>
<evidence type="ECO:0000256" key="6">
    <source>
        <dbReference type="SAM" id="MobiDB-lite"/>
    </source>
</evidence>
<sequence length="284" mass="30089">MKVTTIIAAAVVALISVASGVTAQGSTSTSGSFSGSGPNVGETPTVYNETVTSVDVPIGEKTYNTGLRTIEDGPNRCGGALISPIHVLTSSSCLTRDIRWAAVGAHFYNGTQGGERIKVVAMITHPKYNDYSNDLMVLELEKPSTFKPVALPAADDSDIKTGEWGTVFGWRWLRGNDTMPNRRARELQSAEVKFMSNQECSKMMLIDDTMVCVSGLANEDPCQGMVGSPVVVNPSNGNLPAEDVLVGVVSWGLDCNVVNVPSVLARISNARSWIDSIIGGTCSS</sequence>
<evidence type="ECO:0000256" key="5">
    <source>
        <dbReference type="ARBA" id="ARBA00023180"/>
    </source>
</evidence>
<comment type="caution">
    <text evidence="9">The sequence shown here is derived from an EMBL/GenBank/DDBJ whole genome shotgun (WGS) entry which is preliminary data.</text>
</comment>
<dbReference type="InterPro" id="IPR001254">
    <property type="entry name" value="Trypsin_dom"/>
</dbReference>
<dbReference type="AlphaFoldDB" id="A0A8T1W3L9"/>
<dbReference type="PROSITE" id="PS50240">
    <property type="entry name" value="TRYPSIN_DOM"/>
    <property type="match status" value="1"/>
</dbReference>
<dbReference type="Proteomes" id="UP000693981">
    <property type="component" value="Unassembled WGS sequence"/>
</dbReference>
<evidence type="ECO:0000259" key="8">
    <source>
        <dbReference type="PROSITE" id="PS50240"/>
    </source>
</evidence>
<accession>A0A8T1W3L9</accession>
<evidence type="ECO:0000256" key="7">
    <source>
        <dbReference type="SAM" id="SignalP"/>
    </source>
</evidence>
<dbReference type="EMBL" id="JAGDFL010000506">
    <property type="protein sequence ID" value="KAG7386624.1"/>
    <property type="molecule type" value="Genomic_DNA"/>
</dbReference>
<keyword evidence="5" id="KW-0325">Glycoprotein</keyword>
<gene>
    <name evidence="9" type="ORF">PHYBOEH_008624</name>
</gene>
<dbReference type="PANTHER" id="PTHR24276:SF98">
    <property type="entry name" value="FI18310P1-RELATED"/>
    <property type="match status" value="1"/>
</dbReference>
<dbReference type="Pfam" id="PF00089">
    <property type="entry name" value="Trypsin"/>
    <property type="match status" value="1"/>
</dbReference>
<dbReference type="GO" id="GO:0004252">
    <property type="term" value="F:serine-type endopeptidase activity"/>
    <property type="evidence" value="ECO:0007669"/>
    <property type="project" value="InterPro"/>
</dbReference>
<feature type="compositionally biased region" description="Low complexity" evidence="6">
    <location>
        <begin position="23"/>
        <end position="37"/>
    </location>
</feature>
<proteinExistence type="predicted"/>
<dbReference type="PANTHER" id="PTHR24276">
    <property type="entry name" value="POLYSERASE-RELATED"/>
    <property type="match status" value="1"/>
</dbReference>
<keyword evidence="4" id="KW-1015">Disulfide bond</keyword>
<evidence type="ECO:0000256" key="1">
    <source>
        <dbReference type="ARBA" id="ARBA00004613"/>
    </source>
</evidence>
<dbReference type="OrthoDB" id="126896at2759"/>
<evidence type="ECO:0000256" key="2">
    <source>
        <dbReference type="ARBA" id="ARBA00022525"/>
    </source>
</evidence>
<keyword evidence="2" id="KW-0964">Secreted</keyword>
<dbReference type="SMART" id="SM00020">
    <property type="entry name" value="Tryp_SPc"/>
    <property type="match status" value="1"/>
</dbReference>
<feature type="region of interest" description="Disordered" evidence="6">
    <location>
        <begin position="23"/>
        <end position="45"/>
    </location>
</feature>
<evidence type="ECO:0000256" key="4">
    <source>
        <dbReference type="ARBA" id="ARBA00023157"/>
    </source>
</evidence>
<dbReference type="InterPro" id="IPR050430">
    <property type="entry name" value="Peptidase_S1"/>
</dbReference>
<dbReference type="GO" id="GO:0006508">
    <property type="term" value="P:proteolysis"/>
    <property type="evidence" value="ECO:0007669"/>
    <property type="project" value="InterPro"/>
</dbReference>
<name>A0A8T1W3L9_9STRA</name>
<protein>
    <recommendedName>
        <fullName evidence="8">Peptidase S1 domain-containing protein</fullName>
    </recommendedName>
</protein>
<feature type="chain" id="PRO_5035756214" description="Peptidase S1 domain-containing protein" evidence="7">
    <location>
        <begin position="24"/>
        <end position="284"/>
    </location>
</feature>
<keyword evidence="3 7" id="KW-0732">Signal</keyword>
<evidence type="ECO:0000256" key="3">
    <source>
        <dbReference type="ARBA" id="ARBA00022729"/>
    </source>
</evidence>
<feature type="signal peptide" evidence="7">
    <location>
        <begin position="1"/>
        <end position="23"/>
    </location>
</feature>
<evidence type="ECO:0000313" key="9">
    <source>
        <dbReference type="EMBL" id="KAG7386624.1"/>
    </source>
</evidence>
<keyword evidence="10" id="KW-1185">Reference proteome</keyword>
<dbReference type="GO" id="GO:0005576">
    <property type="term" value="C:extracellular region"/>
    <property type="evidence" value="ECO:0007669"/>
    <property type="project" value="UniProtKB-SubCell"/>
</dbReference>